<dbReference type="AlphaFoldDB" id="A0AAD5MSI6"/>
<protein>
    <submittedName>
        <fullName evidence="1">Uncharacterized protein</fullName>
    </submittedName>
</protein>
<organism evidence="1 2">
    <name type="scientific">Parelaphostrongylus tenuis</name>
    <name type="common">Meningeal worm</name>
    <dbReference type="NCBI Taxonomy" id="148309"/>
    <lineage>
        <taxon>Eukaryota</taxon>
        <taxon>Metazoa</taxon>
        <taxon>Ecdysozoa</taxon>
        <taxon>Nematoda</taxon>
        <taxon>Chromadorea</taxon>
        <taxon>Rhabditida</taxon>
        <taxon>Rhabditina</taxon>
        <taxon>Rhabditomorpha</taxon>
        <taxon>Strongyloidea</taxon>
        <taxon>Metastrongylidae</taxon>
        <taxon>Parelaphostrongylus</taxon>
    </lineage>
</organism>
<evidence type="ECO:0000313" key="2">
    <source>
        <dbReference type="Proteomes" id="UP001196413"/>
    </source>
</evidence>
<dbReference type="EMBL" id="JAHQIW010002184">
    <property type="protein sequence ID" value="KAJ1354741.1"/>
    <property type="molecule type" value="Genomic_DNA"/>
</dbReference>
<evidence type="ECO:0000313" key="1">
    <source>
        <dbReference type="EMBL" id="KAJ1354741.1"/>
    </source>
</evidence>
<sequence>MLEKASCRECRCGKGARNIRAYVNELERIPQPLSVKLFARSRMRANRSLVSHG</sequence>
<gene>
    <name evidence="1" type="ORF">KIN20_011751</name>
</gene>
<proteinExistence type="predicted"/>
<reference evidence="1" key="1">
    <citation type="submission" date="2021-06" db="EMBL/GenBank/DDBJ databases">
        <title>Parelaphostrongylus tenuis whole genome reference sequence.</title>
        <authorList>
            <person name="Garwood T.J."/>
            <person name="Larsen P.A."/>
            <person name="Fountain-Jones N.M."/>
            <person name="Garbe J.R."/>
            <person name="Macchietto M.G."/>
            <person name="Kania S.A."/>
            <person name="Gerhold R.W."/>
            <person name="Richards J.E."/>
            <person name="Wolf T.M."/>
        </authorList>
    </citation>
    <scope>NUCLEOTIDE SEQUENCE</scope>
    <source>
        <strain evidence="1">MNPRO001-30</strain>
        <tissue evidence="1">Meninges</tissue>
    </source>
</reference>
<keyword evidence="2" id="KW-1185">Reference proteome</keyword>
<accession>A0AAD5MSI6</accession>
<name>A0AAD5MSI6_PARTN</name>
<comment type="caution">
    <text evidence="1">The sequence shown here is derived from an EMBL/GenBank/DDBJ whole genome shotgun (WGS) entry which is preliminary data.</text>
</comment>
<dbReference type="Proteomes" id="UP001196413">
    <property type="component" value="Unassembled WGS sequence"/>
</dbReference>